<dbReference type="Proteomes" id="UP000007014">
    <property type="component" value="Chromosome 9"/>
</dbReference>
<evidence type="ECO:0000313" key="1">
    <source>
        <dbReference type="EMBL" id="BAM80035.1"/>
    </source>
</evidence>
<dbReference type="KEGG" id="cme:CYME_CMI154C"/>
<dbReference type="AlphaFoldDB" id="M1V546"/>
<dbReference type="RefSeq" id="XP_005536321.1">
    <property type="nucleotide sequence ID" value="XM_005536264.1"/>
</dbReference>
<reference evidence="1 2" key="2">
    <citation type="journal article" date="2007" name="BMC Biol.">
        <title>A 100%-complete sequence reveals unusually simple genomic features in the hot-spring red alga Cyanidioschyzon merolae.</title>
        <authorList>
            <person name="Nozaki H."/>
            <person name="Takano H."/>
            <person name="Misumi O."/>
            <person name="Terasawa K."/>
            <person name="Matsuzaki M."/>
            <person name="Maruyama S."/>
            <person name="Nishida K."/>
            <person name="Yagisawa F."/>
            <person name="Yoshida Y."/>
            <person name="Fujiwara T."/>
            <person name="Takio S."/>
            <person name="Tamura K."/>
            <person name="Chung S.J."/>
            <person name="Nakamura S."/>
            <person name="Kuroiwa H."/>
            <person name="Tanaka K."/>
            <person name="Sato N."/>
            <person name="Kuroiwa T."/>
        </authorList>
    </citation>
    <scope>NUCLEOTIDE SEQUENCE [LARGE SCALE GENOMIC DNA]</scope>
    <source>
        <strain evidence="1 2">10D</strain>
    </source>
</reference>
<accession>M1V546</accession>
<dbReference type="GeneID" id="16993801"/>
<keyword evidence="2" id="KW-1185">Reference proteome</keyword>
<sequence>MAWHQSISEFARTSRFGLTGVPAVENPSDEPYAFRYFVLQFRIRCSVRDDEWLGVWGSLPLLHDCFNAPLPMKKLRRSRGQIEWALRVRFPKHLYDGCEFTYIYCLLRKVSADSQYESSYEVVGCEPCPLRKSILSSEILPYGFYEHDDRWGHNDGKVYPRQDRLGVLVYKHLSRDAAPCRIS</sequence>
<gene>
    <name evidence="1" type="ORF">CYME_CMI154C</name>
</gene>
<organism evidence="1 2">
    <name type="scientific">Cyanidioschyzon merolae (strain NIES-3377 / 10D)</name>
    <name type="common">Unicellular red alga</name>
    <dbReference type="NCBI Taxonomy" id="280699"/>
    <lineage>
        <taxon>Eukaryota</taxon>
        <taxon>Rhodophyta</taxon>
        <taxon>Bangiophyceae</taxon>
        <taxon>Cyanidiales</taxon>
        <taxon>Cyanidiaceae</taxon>
        <taxon>Cyanidioschyzon</taxon>
    </lineage>
</organism>
<reference evidence="1 2" key="1">
    <citation type="journal article" date="2004" name="Nature">
        <title>Genome sequence of the ultrasmall unicellular red alga Cyanidioschyzon merolae 10D.</title>
        <authorList>
            <person name="Matsuzaki M."/>
            <person name="Misumi O."/>
            <person name="Shin-i T."/>
            <person name="Maruyama S."/>
            <person name="Takahara M."/>
            <person name="Miyagishima S."/>
            <person name="Mori T."/>
            <person name="Nishida K."/>
            <person name="Yagisawa F."/>
            <person name="Nishida K."/>
            <person name="Yoshida Y."/>
            <person name="Nishimura Y."/>
            <person name="Nakao S."/>
            <person name="Kobayashi T."/>
            <person name="Momoyama Y."/>
            <person name="Higashiyama T."/>
            <person name="Minoda A."/>
            <person name="Sano M."/>
            <person name="Nomoto H."/>
            <person name="Oishi K."/>
            <person name="Hayashi H."/>
            <person name="Ohta F."/>
            <person name="Nishizaka S."/>
            <person name="Haga S."/>
            <person name="Miura S."/>
            <person name="Morishita T."/>
            <person name="Kabeya Y."/>
            <person name="Terasawa K."/>
            <person name="Suzuki Y."/>
            <person name="Ishii Y."/>
            <person name="Asakawa S."/>
            <person name="Takano H."/>
            <person name="Ohta N."/>
            <person name="Kuroiwa H."/>
            <person name="Tanaka K."/>
            <person name="Shimizu N."/>
            <person name="Sugano S."/>
            <person name="Sato N."/>
            <person name="Nozaki H."/>
            <person name="Ogasawara N."/>
            <person name="Kohara Y."/>
            <person name="Kuroiwa T."/>
        </authorList>
    </citation>
    <scope>NUCLEOTIDE SEQUENCE [LARGE SCALE GENOMIC DNA]</scope>
    <source>
        <strain evidence="1 2">10D</strain>
    </source>
</reference>
<dbReference type="Gramene" id="CMI154CT">
    <property type="protein sequence ID" value="CMI154CT"/>
    <property type="gene ID" value="CMI154C"/>
</dbReference>
<proteinExistence type="predicted"/>
<dbReference type="HOGENOM" id="CLU_1477199_0_0_1"/>
<evidence type="ECO:0000313" key="2">
    <source>
        <dbReference type="Proteomes" id="UP000007014"/>
    </source>
</evidence>
<name>M1V546_CYAM1</name>
<protein>
    <submittedName>
        <fullName evidence="1">Uncharacterized protein</fullName>
    </submittedName>
</protein>
<dbReference type="EMBL" id="AP006491">
    <property type="protein sequence ID" value="BAM80035.1"/>
    <property type="molecule type" value="Genomic_DNA"/>
</dbReference>